<evidence type="ECO:0000256" key="5">
    <source>
        <dbReference type="ARBA" id="ARBA00022771"/>
    </source>
</evidence>
<dbReference type="InterPro" id="IPR013087">
    <property type="entry name" value="Znf_C2H2_type"/>
</dbReference>
<name>A0A6A4W477_AMPAM</name>
<dbReference type="GO" id="GO:0003677">
    <property type="term" value="F:DNA binding"/>
    <property type="evidence" value="ECO:0007669"/>
    <property type="project" value="UniProtKB-KW"/>
</dbReference>
<protein>
    <submittedName>
        <fullName evidence="15">Zinc finger protein PLAG1</fullName>
    </submittedName>
</protein>
<dbReference type="FunFam" id="3.30.160.60:FF:000256">
    <property type="entry name" value="PLAG1 like zinc finger 2"/>
    <property type="match status" value="1"/>
</dbReference>
<evidence type="ECO:0000256" key="1">
    <source>
        <dbReference type="ARBA" id="ARBA00004123"/>
    </source>
</evidence>
<feature type="domain" description="C2H2-type" evidence="14">
    <location>
        <begin position="99"/>
        <end position="128"/>
    </location>
</feature>
<evidence type="ECO:0000256" key="3">
    <source>
        <dbReference type="ARBA" id="ARBA00022723"/>
    </source>
</evidence>
<sequence length="439" mass="48230">MSMHHAAQLEKRTNRCSTCGKSFSSPGKLAQHQYVHTGERPFVCSRCDKSFSSKFKLMRHVLTHSKERQFQCNECNKGFYRKDHLKNHMETHNPNKAMYRCPRAVCGKEYTSSTGLKKHVAMHEAEDGNLICTLCGITFQARDDIIYHLKTHAGSRTVKSAQDKKFQCDMCKKRFFTRKDVKRHMVVHTGTRDFVCDQCPQKFGRKDHLVRHVKKSHSASPGAPPRRGRVKSEPPTGIGSPERPPAPPSAAAGAASDTGGGAVFAASQGDVYFAEEREDVSGSSSGPYRPLAGSYQPPPLPLHDMDLSDPALLSTFEPSEVLPDLGHTSADLSTELPAVSYVAGCPEPFYLPAQRLAEPALVRVSEPAAHLTPELFPLTGPLRPPLSVRARLPPSGKDLAALMQSAMASSSGPAVAPTETTRSPSPGHEYSHYRYFEQP</sequence>
<evidence type="ECO:0000256" key="11">
    <source>
        <dbReference type="ARBA" id="ARBA00023242"/>
    </source>
</evidence>
<feature type="region of interest" description="Disordered" evidence="13">
    <location>
        <begin position="276"/>
        <end position="308"/>
    </location>
</feature>
<comment type="subcellular location">
    <subcellularLocation>
        <location evidence="1">Nucleus</location>
    </subcellularLocation>
</comment>
<dbReference type="EMBL" id="VIIS01001027">
    <property type="protein sequence ID" value="KAF0302687.1"/>
    <property type="molecule type" value="Genomic_DNA"/>
</dbReference>
<dbReference type="GO" id="GO:0042802">
    <property type="term" value="F:identical protein binding"/>
    <property type="evidence" value="ECO:0007669"/>
    <property type="project" value="UniProtKB-ARBA"/>
</dbReference>
<dbReference type="Pfam" id="PF00096">
    <property type="entry name" value="zf-C2H2"/>
    <property type="match status" value="5"/>
</dbReference>
<evidence type="ECO:0000256" key="12">
    <source>
        <dbReference type="PROSITE-ProRule" id="PRU00042"/>
    </source>
</evidence>
<dbReference type="PANTHER" id="PTHR16515">
    <property type="entry name" value="PR DOMAIN ZINC FINGER PROTEIN"/>
    <property type="match status" value="1"/>
</dbReference>
<feature type="compositionally biased region" description="Basic residues" evidence="13">
    <location>
        <begin position="207"/>
        <end position="217"/>
    </location>
</feature>
<evidence type="ECO:0000256" key="6">
    <source>
        <dbReference type="ARBA" id="ARBA00022833"/>
    </source>
</evidence>
<proteinExistence type="inferred from homology"/>
<evidence type="ECO:0000256" key="4">
    <source>
        <dbReference type="ARBA" id="ARBA00022737"/>
    </source>
</evidence>
<feature type="domain" description="C2H2-type" evidence="14">
    <location>
        <begin position="42"/>
        <end position="69"/>
    </location>
</feature>
<dbReference type="GO" id="GO:0010468">
    <property type="term" value="P:regulation of gene expression"/>
    <property type="evidence" value="ECO:0007669"/>
    <property type="project" value="TreeGrafter"/>
</dbReference>
<evidence type="ECO:0000256" key="13">
    <source>
        <dbReference type="SAM" id="MobiDB-lite"/>
    </source>
</evidence>
<gene>
    <name evidence="15" type="primary">PLAG1</name>
    <name evidence="15" type="ORF">FJT64_025226</name>
</gene>
<feature type="domain" description="C2H2-type" evidence="14">
    <location>
        <begin position="14"/>
        <end position="41"/>
    </location>
</feature>
<evidence type="ECO:0000256" key="2">
    <source>
        <dbReference type="ARBA" id="ARBA00006991"/>
    </source>
</evidence>
<keyword evidence="6" id="KW-0862">Zinc</keyword>
<keyword evidence="11" id="KW-0539">Nucleus</keyword>
<dbReference type="PROSITE" id="PS50157">
    <property type="entry name" value="ZINC_FINGER_C2H2_2"/>
    <property type="match status" value="7"/>
</dbReference>
<dbReference type="GO" id="GO:0008270">
    <property type="term" value="F:zinc ion binding"/>
    <property type="evidence" value="ECO:0007669"/>
    <property type="project" value="UniProtKB-KW"/>
</dbReference>
<feature type="domain" description="C2H2-type" evidence="14">
    <location>
        <begin position="194"/>
        <end position="222"/>
    </location>
</feature>
<evidence type="ECO:0000256" key="10">
    <source>
        <dbReference type="ARBA" id="ARBA00023163"/>
    </source>
</evidence>
<keyword evidence="10" id="KW-0804">Transcription</keyword>
<evidence type="ECO:0000256" key="9">
    <source>
        <dbReference type="ARBA" id="ARBA00023159"/>
    </source>
</evidence>
<dbReference type="FunFam" id="3.30.160.60:FF:000965">
    <property type="entry name" value="Neurotrophin receptor-interacting factor homolog"/>
    <property type="match status" value="1"/>
</dbReference>
<dbReference type="PANTHER" id="PTHR16515:SF49">
    <property type="entry name" value="GASTRULA ZINC FINGER PROTEIN XLCGF49.1-LIKE-RELATED"/>
    <property type="match status" value="1"/>
</dbReference>
<evidence type="ECO:0000256" key="7">
    <source>
        <dbReference type="ARBA" id="ARBA00023015"/>
    </source>
</evidence>
<dbReference type="InterPro" id="IPR036236">
    <property type="entry name" value="Znf_C2H2_sf"/>
</dbReference>
<dbReference type="Proteomes" id="UP000440578">
    <property type="component" value="Unassembled WGS sequence"/>
</dbReference>
<dbReference type="Pfam" id="PF13894">
    <property type="entry name" value="zf-C2H2_4"/>
    <property type="match status" value="1"/>
</dbReference>
<evidence type="ECO:0000259" key="14">
    <source>
        <dbReference type="PROSITE" id="PS50157"/>
    </source>
</evidence>
<comment type="similarity">
    <text evidence="2">Belongs to the krueppel C2H2-type zinc-finger protein family.</text>
</comment>
<feature type="compositionally biased region" description="Basic and acidic residues" evidence="13">
    <location>
        <begin position="429"/>
        <end position="439"/>
    </location>
</feature>
<comment type="caution">
    <text evidence="15">The sequence shown here is derived from an EMBL/GenBank/DDBJ whole genome shotgun (WGS) entry which is preliminary data.</text>
</comment>
<dbReference type="FunFam" id="3.30.160.60:FF:000110">
    <property type="entry name" value="Zinc finger protein-like"/>
    <property type="match status" value="1"/>
</dbReference>
<dbReference type="OrthoDB" id="3533395at2759"/>
<dbReference type="GO" id="GO:0005634">
    <property type="term" value="C:nucleus"/>
    <property type="evidence" value="ECO:0007669"/>
    <property type="project" value="UniProtKB-SubCell"/>
</dbReference>
<keyword evidence="7" id="KW-0805">Transcription regulation</keyword>
<feature type="domain" description="C2H2-type" evidence="14">
    <location>
        <begin position="166"/>
        <end position="193"/>
    </location>
</feature>
<dbReference type="SMART" id="SM00355">
    <property type="entry name" value="ZnF_C2H2"/>
    <property type="match status" value="7"/>
</dbReference>
<dbReference type="FunFam" id="3.30.160.60:FF:000508">
    <property type="entry name" value="Myeloid zinc finger 1"/>
    <property type="match status" value="1"/>
</dbReference>
<organism evidence="15 16">
    <name type="scientific">Amphibalanus amphitrite</name>
    <name type="common">Striped barnacle</name>
    <name type="synonym">Balanus amphitrite</name>
    <dbReference type="NCBI Taxonomy" id="1232801"/>
    <lineage>
        <taxon>Eukaryota</taxon>
        <taxon>Metazoa</taxon>
        <taxon>Ecdysozoa</taxon>
        <taxon>Arthropoda</taxon>
        <taxon>Crustacea</taxon>
        <taxon>Multicrustacea</taxon>
        <taxon>Cirripedia</taxon>
        <taxon>Thoracica</taxon>
        <taxon>Thoracicalcarea</taxon>
        <taxon>Balanomorpha</taxon>
        <taxon>Balanoidea</taxon>
        <taxon>Balanidae</taxon>
        <taxon>Amphibalaninae</taxon>
        <taxon>Amphibalanus</taxon>
    </lineage>
</organism>
<evidence type="ECO:0000313" key="15">
    <source>
        <dbReference type="EMBL" id="KAF0302687.1"/>
    </source>
</evidence>
<dbReference type="InterPro" id="IPR050331">
    <property type="entry name" value="Zinc_finger"/>
</dbReference>
<feature type="domain" description="C2H2-type" evidence="14">
    <location>
        <begin position="130"/>
        <end position="157"/>
    </location>
</feature>
<dbReference type="GO" id="GO:0010557">
    <property type="term" value="P:positive regulation of macromolecule biosynthetic process"/>
    <property type="evidence" value="ECO:0007669"/>
    <property type="project" value="UniProtKB-ARBA"/>
</dbReference>
<dbReference type="Gene3D" id="3.30.160.60">
    <property type="entry name" value="Classic Zinc Finger"/>
    <property type="match status" value="6"/>
</dbReference>
<reference evidence="15 16" key="1">
    <citation type="submission" date="2019-07" db="EMBL/GenBank/DDBJ databases">
        <title>Draft genome assembly of a fouling barnacle, Amphibalanus amphitrite (Darwin, 1854): The first reference genome for Thecostraca.</title>
        <authorList>
            <person name="Kim W."/>
        </authorList>
    </citation>
    <scope>NUCLEOTIDE SEQUENCE [LARGE SCALE GENOMIC DNA]</scope>
    <source>
        <strain evidence="15">SNU_AA5</strain>
        <tissue evidence="15">Soma without cirri and trophi</tissue>
    </source>
</reference>
<evidence type="ECO:0000256" key="8">
    <source>
        <dbReference type="ARBA" id="ARBA00023125"/>
    </source>
</evidence>
<dbReference type="FunFam" id="3.30.160.60:FF:000231">
    <property type="entry name" value="PLAG1 like zinc finger 2"/>
    <property type="match status" value="1"/>
</dbReference>
<keyword evidence="9" id="KW-0010">Activator</keyword>
<evidence type="ECO:0000313" key="16">
    <source>
        <dbReference type="Proteomes" id="UP000440578"/>
    </source>
</evidence>
<feature type="domain" description="C2H2-type" evidence="14">
    <location>
        <begin position="70"/>
        <end position="97"/>
    </location>
</feature>
<accession>A0A6A4W477</accession>
<dbReference type="PROSITE" id="PS00028">
    <property type="entry name" value="ZINC_FINGER_C2H2_1"/>
    <property type="match status" value="7"/>
</dbReference>
<keyword evidence="16" id="KW-1185">Reference proteome</keyword>
<keyword evidence="3" id="KW-0479">Metal-binding</keyword>
<feature type="region of interest" description="Disordered" evidence="13">
    <location>
        <begin position="207"/>
        <end position="260"/>
    </location>
</feature>
<feature type="region of interest" description="Disordered" evidence="13">
    <location>
        <begin position="404"/>
        <end position="439"/>
    </location>
</feature>
<dbReference type="AlphaFoldDB" id="A0A6A4W477"/>
<keyword evidence="5 12" id="KW-0863">Zinc-finger</keyword>
<keyword evidence="4" id="KW-0677">Repeat</keyword>
<keyword evidence="8" id="KW-0238">DNA-binding</keyword>
<dbReference type="SUPFAM" id="SSF57667">
    <property type="entry name" value="beta-beta-alpha zinc fingers"/>
    <property type="match status" value="4"/>
</dbReference>